<comment type="caution">
    <text evidence="2">The sequence shown here is derived from an EMBL/GenBank/DDBJ whole genome shotgun (WGS) entry which is preliminary data.</text>
</comment>
<dbReference type="SUPFAM" id="SSF54593">
    <property type="entry name" value="Glyoxalase/Bleomycin resistance protein/Dihydroxybiphenyl dioxygenase"/>
    <property type="match status" value="1"/>
</dbReference>
<evidence type="ECO:0000313" key="2">
    <source>
        <dbReference type="EMBL" id="NYJ37137.1"/>
    </source>
</evidence>
<dbReference type="Gene3D" id="3.10.180.10">
    <property type="entry name" value="2,3-Dihydroxybiphenyl 1,2-Dioxygenase, domain 1"/>
    <property type="match status" value="1"/>
</dbReference>
<dbReference type="InterPro" id="IPR029068">
    <property type="entry name" value="Glyas_Bleomycin-R_OHBP_Dase"/>
</dbReference>
<protein>
    <submittedName>
        <fullName evidence="2">Catechol 2,3-dioxygenase-like lactoylglutathione lyase family enzyme</fullName>
    </submittedName>
</protein>
<keyword evidence="2" id="KW-0223">Dioxygenase</keyword>
<reference evidence="2 3" key="1">
    <citation type="submission" date="2020-07" db="EMBL/GenBank/DDBJ databases">
        <title>Sequencing the genomes of 1000 actinobacteria strains.</title>
        <authorList>
            <person name="Klenk H.-P."/>
        </authorList>
    </citation>
    <scope>NUCLEOTIDE SEQUENCE [LARGE SCALE GENOMIC DNA]</scope>
    <source>
        <strain evidence="2 3">DSM 44442</strain>
    </source>
</reference>
<sequence>MPDQAEQADQTAPDAPDTPSDQHPGVQANETVVPTLHCASADETLEFFQALGFEVTYRQTRPYLYLAFRWSGFDLHYSRPPEGLDPSREHTGGCLVMVDDVAAYHAALVAAMRRHYGKVLARGLPRITRYRSGATRFSLMDPSGNQIIFIQRDEPEELEYGGSKELDGLAKALDQARIFREFKHDDRAALRHVGSALRRYGNRAPAVDVGLALATMIELSTALDEIGDLPAWMDRLRGLDLTDAERTRVEAELKIAAHVRGWFRRLP</sequence>
<dbReference type="Proteomes" id="UP000572051">
    <property type="component" value="Unassembled WGS sequence"/>
</dbReference>
<dbReference type="RefSeq" id="WP_246406408.1">
    <property type="nucleotide sequence ID" value="NZ_JACCFS010000001.1"/>
</dbReference>
<dbReference type="EMBL" id="JACCFS010000001">
    <property type="protein sequence ID" value="NYJ37137.1"/>
    <property type="molecule type" value="Genomic_DNA"/>
</dbReference>
<keyword evidence="3" id="KW-1185">Reference proteome</keyword>
<accession>A0A7Z0ESJ6</accession>
<dbReference type="GO" id="GO:0016829">
    <property type="term" value="F:lyase activity"/>
    <property type="evidence" value="ECO:0007669"/>
    <property type="project" value="UniProtKB-KW"/>
</dbReference>
<keyword evidence="2" id="KW-0560">Oxidoreductase</keyword>
<dbReference type="AlphaFoldDB" id="A0A7Z0ESJ6"/>
<keyword evidence="2" id="KW-0456">Lyase</keyword>
<organism evidence="2 3">
    <name type="scientific">Nocardiopsis aegyptia</name>
    <dbReference type="NCBI Taxonomy" id="220378"/>
    <lineage>
        <taxon>Bacteria</taxon>
        <taxon>Bacillati</taxon>
        <taxon>Actinomycetota</taxon>
        <taxon>Actinomycetes</taxon>
        <taxon>Streptosporangiales</taxon>
        <taxon>Nocardiopsidaceae</taxon>
        <taxon>Nocardiopsis</taxon>
    </lineage>
</organism>
<feature type="region of interest" description="Disordered" evidence="1">
    <location>
        <begin position="1"/>
        <end position="27"/>
    </location>
</feature>
<proteinExistence type="predicted"/>
<name>A0A7Z0ESJ6_9ACTN</name>
<evidence type="ECO:0000313" key="3">
    <source>
        <dbReference type="Proteomes" id="UP000572051"/>
    </source>
</evidence>
<gene>
    <name evidence="2" type="ORF">HNR10_005018</name>
</gene>
<evidence type="ECO:0000256" key="1">
    <source>
        <dbReference type="SAM" id="MobiDB-lite"/>
    </source>
</evidence>
<dbReference type="GO" id="GO:0051213">
    <property type="term" value="F:dioxygenase activity"/>
    <property type="evidence" value="ECO:0007669"/>
    <property type="project" value="UniProtKB-KW"/>
</dbReference>